<dbReference type="Proteomes" id="UP001333102">
    <property type="component" value="Chromosome"/>
</dbReference>
<sequence length="106" mass="11848">MRQQRHAGAAGGHPRAGSYGERRADLLRRLRRIEGQVRGLQRMVEEQKYCVDVLIQIAAVKAALDKVGMALLEEHTRGCVRRALLDGGSADAAIRELTDVILRYLR</sequence>
<dbReference type="PANTHER" id="PTHR33677:SF3">
    <property type="entry name" value="COPPER-SENSING TRANSCRIPTIONAL REPRESSOR RICR"/>
    <property type="match status" value="1"/>
</dbReference>
<evidence type="ECO:0000313" key="2">
    <source>
        <dbReference type="EMBL" id="WRP13586.1"/>
    </source>
</evidence>
<feature type="region of interest" description="Disordered" evidence="1">
    <location>
        <begin position="1"/>
        <end position="22"/>
    </location>
</feature>
<dbReference type="EMBL" id="CP141614">
    <property type="protein sequence ID" value="WRP13586.1"/>
    <property type="molecule type" value="Genomic_DNA"/>
</dbReference>
<evidence type="ECO:0000256" key="1">
    <source>
        <dbReference type="SAM" id="MobiDB-lite"/>
    </source>
</evidence>
<name>A0ABZ1BLA2_9FIRM</name>
<dbReference type="Gene3D" id="1.20.58.1000">
    <property type="entry name" value="Metal-sensitive repressor, helix protomer"/>
    <property type="match status" value="1"/>
</dbReference>
<feature type="compositionally biased region" description="Low complexity" evidence="1">
    <location>
        <begin position="1"/>
        <end position="17"/>
    </location>
</feature>
<dbReference type="Pfam" id="PF02583">
    <property type="entry name" value="Trns_repr_metal"/>
    <property type="match status" value="1"/>
</dbReference>
<dbReference type="CDD" id="cd10148">
    <property type="entry name" value="CsoR-like_DUF156"/>
    <property type="match status" value="1"/>
</dbReference>
<gene>
    <name evidence="2" type="ORF">VLY81_08990</name>
</gene>
<reference evidence="3" key="1">
    <citation type="submission" date="2023-12" db="EMBL/GenBank/DDBJ databases">
        <title>Novel isolates from deep terrestrial aquifers shed light on the physiology and ecology of the class Limnochordia.</title>
        <authorList>
            <person name="Karnachuk O.V."/>
            <person name="Lukina A.P."/>
            <person name="Avakyan M.R."/>
            <person name="Kadnikov V."/>
            <person name="Begmatov S."/>
            <person name="Beletsky A.V."/>
            <person name="Mardanov A.V."/>
            <person name="Ravin N.V."/>
        </authorList>
    </citation>
    <scope>NUCLEOTIDE SEQUENCE [LARGE SCALE GENOMIC DNA]</scope>
    <source>
        <strain evidence="3">LN</strain>
    </source>
</reference>
<keyword evidence="3" id="KW-1185">Reference proteome</keyword>
<accession>A0ABZ1BLA2</accession>
<dbReference type="InterPro" id="IPR003735">
    <property type="entry name" value="Metal_Tscrpt_repr"/>
</dbReference>
<dbReference type="RefSeq" id="WP_324667831.1">
    <property type="nucleotide sequence ID" value="NZ_CP141614.1"/>
</dbReference>
<protein>
    <submittedName>
        <fullName evidence="2">Metal-sensitive transcriptional regulator</fullName>
    </submittedName>
</protein>
<evidence type="ECO:0000313" key="3">
    <source>
        <dbReference type="Proteomes" id="UP001333102"/>
    </source>
</evidence>
<organism evidence="2 3">
    <name type="scientific">Geochorda subterranea</name>
    <dbReference type="NCBI Taxonomy" id="3109564"/>
    <lineage>
        <taxon>Bacteria</taxon>
        <taxon>Bacillati</taxon>
        <taxon>Bacillota</taxon>
        <taxon>Limnochordia</taxon>
        <taxon>Limnochordales</taxon>
        <taxon>Geochordaceae</taxon>
        <taxon>Geochorda</taxon>
    </lineage>
</organism>
<dbReference type="InterPro" id="IPR038390">
    <property type="entry name" value="Metal_Tscrpt_repr_sf"/>
</dbReference>
<proteinExistence type="predicted"/>
<dbReference type="PANTHER" id="PTHR33677">
    <property type="entry name" value="TRANSCRIPTIONAL REPRESSOR FRMR-RELATED"/>
    <property type="match status" value="1"/>
</dbReference>